<dbReference type="RefSeq" id="WP_084982873.1">
    <property type="nucleotide sequence ID" value="NZ_CBCSCF010000002.1"/>
</dbReference>
<sequence length="810" mass="89543">MIWRWFWREWRSPSLLIVWLSLTLAVACVLALGSISDRMDKGLSEQSRDFIAGDRVLQSARPITEAWIADAQQQGLKVSRQLSFMTMTFAGNTPQLASVKATDLAYPLYGNLDTQPAGMKPQPGTVLVAPRLLALLNLKVGDNLDVGDTTLRIAAVINQEPDSGFNPFETAPRIIMNLDDVPKTGAVQPGSRLTYRYMFAGSAQSIQSYGQAVKGLLRPDQRWYGMEESDGALSRSLQRSQQFLTLSALLTLMLSIAAVAVSMSHYCRSRYDLVAVLKTLGAGRRALQKLIIGQWVAVLLLAAVVGSIIGLGFEALLMKMLAPVLPSKLPAAGLWPWVWSMGALVVISLLVGLRPYRQLVATLPLRVLRQDVVANVWPLRYFLPVITLVVVGLLVALVGNSALLWALLGGIVVLSLLLGGIGWLSLLLLRRLTVSHLGLRLAINRLLRQPWITLSQLAAFSMSFMLLALLLVLRGDLLSQWQQQLPPDSPNYFLLNITKEQVPQVTDFLRQHKVEPDTFYPIVRVRLTKINQQNATNLIKPGDSGREAIDRELNLTWMEGLPTHNQVIQGSGSPKAGEVSIDQGIAERLGIKLGDTVTFSGDTQDFSAKVTSMRKVDWDSLRPNFYFIFPPGALDAQPQSWLTSFHYQQSGPMLVELNRQFPTLSLLDIGTILRQIGDVLQQVSRALEVMVILVILCGGLLLLAQIQVGMRQRRQELVVYRTLGASKKLLRSTLWCEFAVLGLVAGIAAAVGAEAALWLLQRKVFDFPWQPNMVLWWSVPITSAVLLSLCGSWLGVRLLRGKALFRGYQG</sequence>
<keyword evidence="4 6" id="KW-1133">Transmembrane helix</keyword>
<evidence type="ECO:0000256" key="3">
    <source>
        <dbReference type="ARBA" id="ARBA00022692"/>
    </source>
</evidence>
<feature type="domain" description="ABC3 transporter permease C-terminal" evidence="7">
    <location>
        <begin position="689"/>
        <end position="800"/>
    </location>
</feature>
<dbReference type="Pfam" id="PF02687">
    <property type="entry name" value="FtsX"/>
    <property type="match status" value="2"/>
</dbReference>
<evidence type="ECO:0000313" key="9">
    <source>
        <dbReference type="Proteomes" id="UP000192722"/>
    </source>
</evidence>
<comment type="caution">
    <text evidence="8">The sequence shown here is derived from an EMBL/GenBank/DDBJ whole genome shotgun (WGS) entry which is preliminary data.</text>
</comment>
<dbReference type="PROSITE" id="PS51257">
    <property type="entry name" value="PROKAR_LIPOPROTEIN"/>
    <property type="match status" value="1"/>
</dbReference>
<feature type="transmembrane region" description="Helical" evidence="6">
    <location>
        <begin position="729"/>
        <end position="753"/>
    </location>
</feature>
<gene>
    <name evidence="8" type="ORF">BS639_08815</name>
</gene>
<comment type="subcellular location">
    <subcellularLocation>
        <location evidence="1">Cell membrane</location>
        <topology evidence="1">Multi-pass membrane protein</topology>
    </subcellularLocation>
</comment>
<feature type="transmembrane region" description="Helical" evidence="6">
    <location>
        <begin position="377"/>
        <end position="398"/>
    </location>
</feature>
<dbReference type="InterPro" id="IPR038766">
    <property type="entry name" value="Membrane_comp_ABC_pdt"/>
</dbReference>
<dbReference type="Proteomes" id="UP000192722">
    <property type="component" value="Unassembled WGS sequence"/>
</dbReference>
<dbReference type="PANTHER" id="PTHR30287">
    <property type="entry name" value="MEMBRANE COMPONENT OF PREDICTED ABC SUPERFAMILY METABOLITE UPTAKE TRANSPORTER"/>
    <property type="match status" value="1"/>
</dbReference>
<feature type="domain" description="ABC3 transporter permease C-terminal" evidence="7">
    <location>
        <begin position="248"/>
        <end position="360"/>
    </location>
</feature>
<accession>A0ABX3U2R5</accession>
<feature type="transmembrane region" description="Helical" evidence="6">
    <location>
        <begin position="337"/>
        <end position="356"/>
    </location>
</feature>
<evidence type="ECO:0000256" key="4">
    <source>
        <dbReference type="ARBA" id="ARBA00022989"/>
    </source>
</evidence>
<evidence type="ECO:0000259" key="7">
    <source>
        <dbReference type="Pfam" id="PF02687"/>
    </source>
</evidence>
<evidence type="ECO:0000313" key="8">
    <source>
        <dbReference type="EMBL" id="ORJ21559.1"/>
    </source>
</evidence>
<dbReference type="EMBL" id="MRWD01000017">
    <property type="protein sequence ID" value="ORJ21559.1"/>
    <property type="molecule type" value="Genomic_DNA"/>
</dbReference>
<evidence type="ECO:0000256" key="6">
    <source>
        <dbReference type="SAM" id="Phobius"/>
    </source>
</evidence>
<organism evidence="8 9">
    <name type="scientific">Rouxiella silvae</name>
    <dbReference type="NCBI Taxonomy" id="1646373"/>
    <lineage>
        <taxon>Bacteria</taxon>
        <taxon>Pseudomonadati</taxon>
        <taxon>Pseudomonadota</taxon>
        <taxon>Gammaproteobacteria</taxon>
        <taxon>Enterobacterales</taxon>
        <taxon>Yersiniaceae</taxon>
        <taxon>Rouxiella</taxon>
    </lineage>
</organism>
<proteinExistence type="predicted"/>
<feature type="transmembrane region" description="Helical" evidence="6">
    <location>
        <begin position="773"/>
        <end position="796"/>
    </location>
</feature>
<name>A0ABX3U2R5_9GAMM</name>
<dbReference type="PANTHER" id="PTHR30287:SF1">
    <property type="entry name" value="INNER MEMBRANE PROTEIN"/>
    <property type="match status" value="1"/>
</dbReference>
<feature type="transmembrane region" description="Helical" evidence="6">
    <location>
        <begin position="243"/>
        <end position="261"/>
    </location>
</feature>
<dbReference type="NCBIfam" id="NF041854">
    <property type="entry name" value="ABC_perm_YbbP"/>
    <property type="match status" value="1"/>
</dbReference>
<protein>
    <submittedName>
        <fullName evidence="8">ABC transporter permease</fullName>
    </submittedName>
</protein>
<keyword evidence="9" id="KW-1185">Reference proteome</keyword>
<keyword evidence="5 6" id="KW-0472">Membrane</keyword>
<feature type="transmembrane region" description="Helical" evidence="6">
    <location>
        <begin position="404"/>
        <end position="429"/>
    </location>
</feature>
<feature type="transmembrane region" description="Helical" evidence="6">
    <location>
        <begin position="295"/>
        <end position="317"/>
    </location>
</feature>
<feature type="transmembrane region" description="Helical" evidence="6">
    <location>
        <begin position="689"/>
        <end position="708"/>
    </location>
</feature>
<feature type="transmembrane region" description="Helical" evidence="6">
    <location>
        <begin position="450"/>
        <end position="473"/>
    </location>
</feature>
<keyword evidence="2" id="KW-1003">Cell membrane</keyword>
<keyword evidence="3 6" id="KW-0812">Transmembrane</keyword>
<dbReference type="InterPro" id="IPR003838">
    <property type="entry name" value="ABC3_permease_C"/>
</dbReference>
<evidence type="ECO:0000256" key="2">
    <source>
        <dbReference type="ARBA" id="ARBA00022475"/>
    </source>
</evidence>
<reference evidence="8 9" key="1">
    <citation type="journal article" date="2017" name="Int. J. Syst. Evol. Microbiol.">
        <title>Rouxiella badensis sp. nov. and Rouxiella silvae sp. nov. isolated from peat bog soil in Germany and emendation of the genus description.</title>
        <authorList>
            <person name="Le Fleche-Mateos A."/>
            <person name="Kugler J.H."/>
            <person name="Hansen S.H."/>
            <person name="Syldatk C."/>
            <person name="Hausmann R."/>
            <person name="Lomprez F."/>
            <person name="Vandenbogaert M."/>
            <person name="Manuguerra J.C."/>
            <person name="Grimont P.A."/>
        </authorList>
    </citation>
    <scope>NUCLEOTIDE SEQUENCE [LARGE SCALE GENOMIC DNA]</scope>
    <source>
        <strain evidence="8 9">213</strain>
    </source>
</reference>
<dbReference type="InterPro" id="IPR049727">
    <property type="entry name" value="YbbP"/>
</dbReference>
<evidence type="ECO:0000256" key="5">
    <source>
        <dbReference type="ARBA" id="ARBA00023136"/>
    </source>
</evidence>
<evidence type="ECO:0000256" key="1">
    <source>
        <dbReference type="ARBA" id="ARBA00004651"/>
    </source>
</evidence>